<sequence length="113" mass="13610">MTTPYVRLTDVKLLLKDLKHPDSTIDHAIDYLYEKAKFANVDDGSDTHEHYYVAKSMTRKDKIDLCYQVAVSRGEEIECPFEDMLEHNLEKAFLYYFKIHWEKQYKEEKEWLL</sequence>
<proteinExistence type="predicted"/>
<dbReference type="OrthoDB" id="28775at10239"/>
<dbReference type="KEGG" id="vg:15041825"/>
<organism evidence="1 2">
    <name type="scientific">Bacillus phage vB_BceM_Bc431v3</name>
    <dbReference type="NCBI Taxonomy" id="1195072"/>
    <lineage>
        <taxon>Viruses</taxon>
        <taxon>Duplodnaviria</taxon>
        <taxon>Heunggongvirae</taxon>
        <taxon>Uroviricota</taxon>
        <taxon>Caudoviricetes</taxon>
        <taxon>Herelleviridae</taxon>
        <taxon>Bastillevirinae</taxon>
        <taxon>Caeruleovirus</taxon>
        <taxon>Caeruleovirus Bc431</taxon>
    </lineage>
</organism>
<gene>
    <name evidence="1" type="primary">orf066</name>
</gene>
<dbReference type="Proteomes" id="UP000011865">
    <property type="component" value="Segment"/>
</dbReference>
<accession>M4HNL2</accession>
<reference evidence="1 2" key="1">
    <citation type="journal article" date="2013" name="Virol. J.">
        <title>Genome sequence and analysis of a broad-host range lytic bacteriophage that infects the Bacillus cereus group.</title>
        <authorList>
            <person name="El-Arabi T.F."/>
            <person name="Griffiths M.W."/>
            <person name="She Y.M."/>
            <person name="Villegas A."/>
            <person name="Lingohr E.J."/>
            <person name="Kropinski A.M."/>
        </authorList>
    </citation>
    <scope>NUCLEOTIDE SEQUENCE [LARGE SCALE GENOMIC DNA]</scope>
</reference>
<evidence type="ECO:0000313" key="2">
    <source>
        <dbReference type="Proteomes" id="UP000011865"/>
    </source>
</evidence>
<name>M4HNL2_9CAUD</name>
<keyword evidence="2" id="KW-1185">Reference proteome</keyword>
<evidence type="ECO:0000313" key="1">
    <source>
        <dbReference type="EMBL" id="AFQ96376.1"/>
    </source>
</evidence>
<dbReference type="EMBL" id="JX094431">
    <property type="protein sequence ID" value="AFQ96376.1"/>
    <property type="molecule type" value="Genomic_DNA"/>
</dbReference>
<protein>
    <submittedName>
        <fullName evidence="1">Uncharacterized protein</fullName>
    </submittedName>
</protein>
<dbReference type="RefSeq" id="YP_007676966.1">
    <property type="nucleotide sequence ID" value="NC_020873.1"/>
</dbReference>
<dbReference type="GeneID" id="15041825"/>